<name>A0A6A5ZKY4_9PLEO</name>
<accession>A0A6A5ZKY4</accession>
<proteinExistence type="predicted"/>
<keyword evidence="2" id="KW-1185">Reference proteome</keyword>
<organism evidence="1 2">
    <name type="scientific">Lophiotrema nucula</name>
    <dbReference type="NCBI Taxonomy" id="690887"/>
    <lineage>
        <taxon>Eukaryota</taxon>
        <taxon>Fungi</taxon>
        <taxon>Dikarya</taxon>
        <taxon>Ascomycota</taxon>
        <taxon>Pezizomycotina</taxon>
        <taxon>Dothideomycetes</taxon>
        <taxon>Pleosporomycetidae</taxon>
        <taxon>Pleosporales</taxon>
        <taxon>Lophiotremataceae</taxon>
        <taxon>Lophiotrema</taxon>
    </lineage>
</organism>
<dbReference type="Proteomes" id="UP000799770">
    <property type="component" value="Unassembled WGS sequence"/>
</dbReference>
<protein>
    <submittedName>
        <fullName evidence="1">Uncharacterized protein</fullName>
    </submittedName>
</protein>
<dbReference type="PANTHER" id="PTHR40619:SF3">
    <property type="entry name" value="FUNGAL STAND N-TERMINAL GOODBYE DOMAIN-CONTAINING PROTEIN"/>
    <property type="match status" value="1"/>
</dbReference>
<reference evidence="1" key="1">
    <citation type="journal article" date="2020" name="Stud. Mycol.">
        <title>101 Dothideomycetes genomes: a test case for predicting lifestyles and emergence of pathogens.</title>
        <authorList>
            <person name="Haridas S."/>
            <person name="Albert R."/>
            <person name="Binder M."/>
            <person name="Bloem J."/>
            <person name="Labutti K."/>
            <person name="Salamov A."/>
            <person name="Andreopoulos B."/>
            <person name="Baker S."/>
            <person name="Barry K."/>
            <person name="Bills G."/>
            <person name="Bluhm B."/>
            <person name="Cannon C."/>
            <person name="Castanera R."/>
            <person name="Culley D."/>
            <person name="Daum C."/>
            <person name="Ezra D."/>
            <person name="Gonzalez J."/>
            <person name="Henrissat B."/>
            <person name="Kuo A."/>
            <person name="Liang C."/>
            <person name="Lipzen A."/>
            <person name="Lutzoni F."/>
            <person name="Magnuson J."/>
            <person name="Mondo S."/>
            <person name="Nolan M."/>
            <person name="Ohm R."/>
            <person name="Pangilinan J."/>
            <person name="Park H.-J."/>
            <person name="Ramirez L."/>
            <person name="Alfaro M."/>
            <person name="Sun H."/>
            <person name="Tritt A."/>
            <person name="Yoshinaga Y."/>
            <person name="Zwiers L.-H."/>
            <person name="Turgeon B."/>
            <person name="Goodwin S."/>
            <person name="Spatafora J."/>
            <person name="Crous P."/>
            <person name="Grigoriev I."/>
        </authorList>
    </citation>
    <scope>NUCLEOTIDE SEQUENCE</scope>
    <source>
        <strain evidence="1">CBS 627.86</strain>
    </source>
</reference>
<dbReference type="OrthoDB" id="5419927at2759"/>
<dbReference type="PANTHER" id="PTHR40619">
    <property type="entry name" value="FUNGAL STAND N-TERMINAL GOODBYE DOMAIN-CONTAINING PROTEIN"/>
    <property type="match status" value="1"/>
</dbReference>
<dbReference type="AlphaFoldDB" id="A0A6A5ZKY4"/>
<evidence type="ECO:0000313" key="1">
    <source>
        <dbReference type="EMBL" id="KAF2119513.1"/>
    </source>
</evidence>
<dbReference type="EMBL" id="ML977315">
    <property type="protein sequence ID" value="KAF2119513.1"/>
    <property type="molecule type" value="Genomic_DNA"/>
</dbReference>
<sequence>MSQLCLPVPLKDKLNDEAELEGFERWRQVEGAQLHPGMNLRLSFDKQKSAFNATPPCFDLEKAIAQCRDSGIAVEFDVSNCTREDVFKQMRKAEEAYELKAEKLGARAFFRQGTCVSNLASPWTSLVPSQFGSDSLAAGLALVFQASRKREENREKILQTFQAVVWAVEEASHLRILYPSEATLKDSAIELYAILTESLQPLIQILLRTGKRRHKLSFSIIPSEEGRHIDNIVNKISIATDKLDNCVKRIERQMLVNTHTHSESVLREAKAVRQTSHLIRSDTKNVLMGMSGMEKRLRVLEQQNADSKRIYEDIGKDCRDLCAQIQTGVYRVVLETDYKREIMEPKRVWHKRGQAPFANVLDLTNLIDVPPLQPAMDVDYVVRKHRSQESGALSQAQILMSDTTFKHWLGGGQSRLLVVDGHLDRAGTGKLSPVSVFCGSLIIALLRLQEIQGSSTTDSPAFKALLISAMKSTVVAGRVPDEMRVSLRAEKNSARPTTLRAFSADVDRFGPN</sequence>
<gene>
    <name evidence="1" type="ORF">BDV96DRAFT_642534</name>
</gene>
<evidence type="ECO:0000313" key="2">
    <source>
        <dbReference type="Proteomes" id="UP000799770"/>
    </source>
</evidence>